<protein>
    <submittedName>
        <fullName evidence="1">Uncharacterized protein</fullName>
    </submittedName>
</protein>
<comment type="caution">
    <text evidence="1">The sequence shown here is derived from an EMBL/GenBank/DDBJ whole genome shotgun (WGS) entry which is preliminary data.</text>
</comment>
<evidence type="ECO:0000313" key="1">
    <source>
        <dbReference type="EMBL" id="MDQ9093350.1"/>
    </source>
</evidence>
<reference evidence="1 2" key="1">
    <citation type="submission" date="2023-08" db="EMBL/GenBank/DDBJ databases">
        <title>Pseudoalteromonas haloplanktis LL1 genome.</title>
        <authorList>
            <person name="Wu S."/>
        </authorList>
    </citation>
    <scope>NUCLEOTIDE SEQUENCE [LARGE SCALE GENOMIC DNA]</scope>
    <source>
        <strain evidence="1 2">LL1</strain>
    </source>
</reference>
<gene>
    <name evidence="1" type="ORF">RC083_17360</name>
</gene>
<dbReference type="EMBL" id="JAVIFY010000014">
    <property type="protein sequence ID" value="MDQ9093350.1"/>
    <property type="molecule type" value="Genomic_DNA"/>
</dbReference>
<accession>A0ABU1BG77</accession>
<keyword evidence="2" id="KW-1185">Reference proteome</keyword>
<dbReference type="Proteomes" id="UP001226574">
    <property type="component" value="Unassembled WGS sequence"/>
</dbReference>
<sequence>MDILGVEGPSLCSYTDLAEFASPSGEKIAKLGYSDCGATANWQTGVSIVDVKLGKEYNGFFGLDGKPENLKVLWTSDMELTFSDFPIGKLLWFSQDYMSGVKVKIETSMVHKQIQPMPNNGSAD</sequence>
<dbReference type="RefSeq" id="WP_309039514.1">
    <property type="nucleotide sequence ID" value="NZ_JAVIFY010000014.1"/>
</dbReference>
<proteinExistence type="predicted"/>
<evidence type="ECO:0000313" key="2">
    <source>
        <dbReference type="Proteomes" id="UP001226574"/>
    </source>
</evidence>
<organism evidence="1 2">
    <name type="scientific">Pseudoalteromonas haloplanktis</name>
    <name type="common">Alteromonas haloplanktis</name>
    <dbReference type="NCBI Taxonomy" id="228"/>
    <lineage>
        <taxon>Bacteria</taxon>
        <taxon>Pseudomonadati</taxon>
        <taxon>Pseudomonadota</taxon>
        <taxon>Gammaproteobacteria</taxon>
        <taxon>Alteromonadales</taxon>
        <taxon>Pseudoalteromonadaceae</taxon>
        <taxon>Pseudoalteromonas</taxon>
    </lineage>
</organism>
<name>A0ABU1BG77_PSEHA</name>